<dbReference type="Gene3D" id="3.90.70.10">
    <property type="entry name" value="Cysteine proteinases"/>
    <property type="match status" value="2"/>
</dbReference>
<accession>A0ABQ7HXX5</accession>
<evidence type="ECO:0000259" key="1">
    <source>
        <dbReference type="PROSITE" id="PS50235"/>
    </source>
</evidence>
<reference evidence="2 3" key="1">
    <citation type="submission" date="2019-01" db="EMBL/GenBank/DDBJ databases">
        <title>Genomes sequencing and comparative genomics of infectious freshwater microsporidia, Cucumispora dikerogammari and Thelohania contejeani.</title>
        <authorList>
            <person name="Cormier A."/>
            <person name="Giraud I."/>
            <person name="Wattier R."/>
            <person name="Teixeira M."/>
            <person name="Grandjean F."/>
            <person name="Rigaud T."/>
            <person name="Cordaux R."/>
        </authorList>
    </citation>
    <scope>NUCLEOTIDE SEQUENCE [LARGE SCALE GENOMIC DNA]</scope>
    <source>
        <strain evidence="2">T1</strain>
        <tissue evidence="2">Spores</tissue>
    </source>
</reference>
<gene>
    <name evidence="2" type="ORF">TCON_1777</name>
</gene>
<dbReference type="Pfam" id="PF00443">
    <property type="entry name" value="UCH"/>
    <property type="match status" value="1"/>
</dbReference>
<dbReference type="SUPFAM" id="SSF54001">
    <property type="entry name" value="Cysteine proteinases"/>
    <property type="match status" value="1"/>
</dbReference>
<name>A0ABQ7HXX5_9MICR</name>
<protein>
    <recommendedName>
        <fullName evidence="1">USP domain-containing protein</fullName>
    </recommendedName>
</protein>
<keyword evidence="3" id="KW-1185">Reference proteome</keyword>
<comment type="caution">
    <text evidence="2">The sequence shown here is derived from an EMBL/GenBank/DDBJ whole genome shotgun (WGS) entry which is preliminary data.</text>
</comment>
<feature type="domain" description="USP" evidence="1">
    <location>
        <begin position="62"/>
        <end position="345"/>
    </location>
</feature>
<dbReference type="EMBL" id="SBIQ01000143">
    <property type="protein sequence ID" value="KAF7683011.1"/>
    <property type="molecule type" value="Genomic_DNA"/>
</dbReference>
<evidence type="ECO:0000313" key="2">
    <source>
        <dbReference type="EMBL" id="KAF7683011.1"/>
    </source>
</evidence>
<sequence length="350" mass="41173">MLIIVIISVGLSVSIFKIKKKKNSNINNSVDMNNPYNSNAKSDTLAATFEYEIDKKDYCPPNGLPNPYDNICYYNAFMQCFVSSYYFKKYINQNLNGRLFKKLKNFINLMYQKAKIEVNQSIDIIRCVKNISNKRYYLGKSGENSGNFYRSFLTQLENEENADLDESIGKICKTKCYKKYNTKNGFSFVSDYDQYILILFVYNDNQFRSLLNLIFENKSIECLNIENKPVESFYYKGYDKYYIFSDIFIIEINIFYREGCSDVIKGIFDSKKVITINNIEYSLFGVVLTCYYSLNPPSGHAVAYAKRNGSWYYFDDNRNVIKKKDNYDLMLKKNNDSLTFFFERINDRNN</sequence>
<dbReference type="PROSITE" id="PS50235">
    <property type="entry name" value="USP_3"/>
    <property type="match status" value="1"/>
</dbReference>
<proteinExistence type="predicted"/>
<dbReference type="InterPro" id="IPR028889">
    <property type="entry name" value="USP"/>
</dbReference>
<evidence type="ECO:0000313" key="3">
    <source>
        <dbReference type="Proteomes" id="UP001516464"/>
    </source>
</evidence>
<dbReference type="Proteomes" id="UP001516464">
    <property type="component" value="Unassembled WGS sequence"/>
</dbReference>
<dbReference type="InterPro" id="IPR001394">
    <property type="entry name" value="Peptidase_C19_UCH"/>
</dbReference>
<organism evidence="2 3">
    <name type="scientific">Astathelohania contejeani</name>
    <dbReference type="NCBI Taxonomy" id="164912"/>
    <lineage>
        <taxon>Eukaryota</taxon>
        <taxon>Fungi</taxon>
        <taxon>Fungi incertae sedis</taxon>
        <taxon>Microsporidia</taxon>
        <taxon>Astathelohaniidae</taxon>
        <taxon>Astathelohania</taxon>
    </lineage>
</organism>
<dbReference type="InterPro" id="IPR038765">
    <property type="entry name" value="Papain-like_cys_pep_sf"/>
</dbReference>